<organism evidence="1 2">
    <name type="scientific">Treponema denticola</name>
    <dbReference type="NCBI Taxonomy" id="158"/>
    <lineage>
        <taxon>Bacteria</taxon>
        <taxon>Pseudomonadati</taxon>
        <taxon>Spirochaetota</taxon>
        <taxon>Spirochaetia</taxon>
        <taxon>Spirochaetales</taxon>
        <taxon>Treponemataceae</taxon>
        <taxon>Treponema</taxon>
    </lineage>
</organism>
<evidence type="ECO:0008006" key="3">
    <source>
        <dbReference type="Google" id="ProtNLM"/>
    </source>
</evidence>
<dbReference type="EMBL" id="CP051635">
    <property type="protein sequence ID" value="UTD00040.1"/>
    <property type="molecule type" value="Genomic_DNA"/>
</dbReference>
<reference evidence="1" key="1">
    <citation type="submission" date="2020-04" db="EMBL/GenBank/DDBJ databases">
        <title>Comparative genomics of oral phylogroup-2 Treponema strains.</title>
        <authorList>
            <person name="Zeng H."/>
            <person name="Chan Y.K."/>
            <person name="Watt R.M."/>
        </authorList>
    </citation>
    <scope>NUCLEOTIDE SEQUENCE</scope>
    <source>
        <strain evidence="1">OMZ 905</strain>
    </source>
</reference>
<evidence type="ECO:0000313" key="2">
    <source>
        <dbReference type="Proteomes" id="UP001056981"/>
    </source>
</evidence>
<name>A0A9Q9BHF9_TREDN</name>
<dbReference type="AlphaFoldDB" id="A0A9Q9BHF9"/>
<dbReference type="RefSeq" id="WP_253716266.1">
    <property type="nucleotide sequence ID" value="NZ_CP051522.1"/>
</dbReference>
<accession>A0A9Q9BHF9</accession>
<dbReference type="Proteomes" id="UP001056981">
    <property type="component" value="Chromosome"/>
</dbReference>
<protein>
    <recommendedName>
        <fullName evidence="3">TIR domain protein</fullName>
    </recommendedName>
</protein>
<evidence type="ECO:0000313" key="1">
    <source>
        <dbReference type="EMBL" id="UTD00040.1"/>
    </source>
</evidence>
<sequence>MYRAFNVKITENEIDDLLKNSNQLYDNFFDIDISNKFNIQRSLENFLLPNNAIDVQSLEQDWFPSVDAHVFISHSHKDIGLVEKFEHWLYQRFGIKSFVDSRVWEYANELLKKIDDEYCVKQDTYYGLIYDYEKRNISTSHVHMILATALLKMIDKMDYVFFFNTPNSLSTNNIRQMTYSPWIYYELLLLNFIRKNSPRKLVEGEMRKSFSIESKKLTMAFPVDIKNLYKLSMTELSRWEMDVPSDEKYPNSALMKLNLLFPDIKLTDNLSKRGRIYG</sequence>
<proteinExistence type="predicted"/>
<gene>
    <name evidence="1" type="ORF">E4N86_04705</name>
</gene>